<protein>
    <submittedName>
        <fullName evidence="1">Uncharacterized protein</fullName>
    </submittedName>
</protein>
<dbReference type="EMBL" id="CM004390">
    <property type="protein sequence ID" value="OAY53059.1"/>
    <property type="molecule type" value="Genomic_DNA"/>
</dbReference>
<gene>
    <name evidence="1" type="ORF">MANES_04G132500</name>
</gene>
<sequence length="62" mass="6871">MVIGLFIELSAPLSTLRIEVWLSYFTHSKEPKRIINILMPKLINGTNLGVGVATVLSFTTII</sequence>
<accession>A0A2C9W277</accession>
<organism evidence="1">
    <name type="scientific">Manihot esculenta</name>
    <name type="common">Cassava</name>
    <name type="synonym">Jatropha manihot</name>
    <dbReference type="NCBI Taxonomy" id="3983"/>
    <lineage>
        <taxon>Eukaryota</taxon>
        <taxon>Viridiplantae</taxon>
        <taxon>Streptophyta</taxon>
        <taxon>Embryophyta</taxon>
        <taxon>Tracheophyta</taxon>
        <taxon>Spermatophyta</taxon>
        <taxon>Magnoliopsida</taxon>
        <taxon>eudicotyledons</taxon>
        <taxon>Gunneridae</taxon>
        <taxon>Pentapetalae</taxon>
        <taxon>rosids</taxon>
        <taxon>fabids</taxon>
        <taxon>Malpighiales</taxon>
        <taxon>Euphorbiaceae</taxon>
        <taxon>Crotonoideae</taxon>
        <taxon>Manihoteae</taxon>
        <taxon>Manihot</taxon>
    </lineage>
</organism>
<reference evidence="1" key="1">
    <citation type="submission" date="2016-02" db="EMBL/GenBank/DDBJ databases">
        <title>WGS assembly of Manihot esculenta.</title>
        <authorList>
            <person name="Bredeson J.V."/>
            <person name="Prochnik S.E."/>
            <person name="Lyons J.B."/>
            <person name="Schmutz J."/>
            <person name="Grimwood J."/>
            <person name="Vrebalov J."/>
            <person name="Bart R.S."/>
            <person name="Amuge T."/>
            <person name="Ferguson M.E."/>
            <person name="Green R."/>
            <person name="Putnam N."/>
            <person name="Stites J."/>
            <person name="Rounsley S."/>
            <person name="Rokhsar D.S."/>
        </authorList>
    </citation>
    <scope>NUCLEOTIDE SEQUENCE [LARGE SCALE GENOMIC DNA]</scope>
    <source>
        <tissue evidence="1">Leaf</tissue>
    </source>
</reference>
<proteinExistence type="predicted"/>
<evidence type="ECO:0000313" key="1">
    <source>
        <dbReference type="EMBL" id="OAY53059.1"/>
    </source>
</evidence>
<dbReference type="AlphaFoldDB" id="A0A2C9W277"/>
<name>A0A2C9W277_MANES</name>